<evidence type="ECO:0000259" key="4">
    <source>
        <dbReference type="PROSITE" id="PS50043"/>
    </source>
</evidence>
<reference evidence="6" key="2">
    <citation type="submission" date="2017-04" db="EMBL/GenBank/DDBJ databases">
        <authorList>
            <person name="Porter S."/>
            <person name="Friesen M.L."/>
            <person name="Faber-Hammond J."/>
        </authorList>
    </citation>
    <scope>NUCLEOTIDE SEQUENCE</scope>
    <source>
        <strain evidence="6">Str16</strain>
    </source>
</reference>
<dbReference type="CDD" id="cd06170">
    <property type="entry name" value="LuxR_C_like"/>
    <property type="match status" value="1"/>
</dbReference>
<feature type="domain" description="HTH luxR-type" evidence="4">
    <location>
        <begin position="218"/>
        <end position="283"/>
    </location>
</feature>
<proteinExistence type="predicted"/>
<dbReference type="Proteomes" id="UP001190825">
    <property type="component" value="Unassembled WGS sequence"/>
</dbReference>
<dbReference type="SMART" id="SM00421">
    <property type="entry name" value="HTH_LUXR"/>
    <property type="match status" value="1"/>
</dbReference>
<protein>
    <submittedName>
        <fullName evidence="5">LuxR family transcriptional regulator</fullName>
    </submittedName>
</protein>
<dbReference type="Gene3D" id="1.10.10.10">
    <property type="entry name" value="Winged helix-like DNA-binding domain superfamily/Winged helix DNA-binding domain"/>
    <property type="match status" value="1"/>
</dbReference>
<dbReference type="SUPFAM" id="SSF46894">
    <property type="entry name" value="C-terminal effector domain of the bipartite response regulators"/>
    <property type="match status" value="1"/>
</dbReference>
<dbReference type="PANTHER" id="PTHR44688">
    <property type="entry name" value="DNA-BINDING TRANSCRIPTIONAL ACTIVATOR DEVR_DOSR"/>
    <property type="match status" value="1"/>
</dbReference>
<evidence type="ECO:0000256" key="3">
    <source>
        <dbReference type="ARBA" id="ARBA00023163"/>
    </source>
</evidence>
<keyword evidence="2" id="KW-0238">DNA-binding</keyword>
<dbReference type="Gene3D" id="3.30.450.80">
    <property type="entry name" value="Transcription factor LuxR-like, autoinducer-binding domain"/>
    <property type="match status" value="1"/>
</dbReference>
<keyword evidence="1" id="KW-0805">Transcription regulation</keyword>
<evidence type="ECO:0000313" key="7">
    <source>
        <dbReference type="Proteomes" id="UP001190825"/>
    </source>
</evidence>
<evidence type="ECO:0000313" key="5">
    <source>
        <dbReference type="EMBL" id="MQW71205.1"/>
    </source>
</evidence>
<dbReference type="OMA" id="CLNWTAA"/>
<keyword evidence="3" id="KW-0804">Transcription</keyword>
<name>A0A6G1WNK1_9HYPH</name>
<dbReference type="InterPro" id="IPR005143">
    <property type="entry name" value="TF_LuxR_autoind-bd_dom"/>
</dbReference>
<dbReference type="Pfam" id="PF00196">
    <property type="entry name" value="GerE"/>
    <property type="match status" value="1"/>
</dbReference>
<dbReference type="AlphaFoldDB" id="A0A6G1WNK1"/>
<dbReference type="PANTHER" id="PTHR44688:SF16">
    <property type="entry name" value="DNA-BINDING TRANSCRIPTIONAL ACTIVATOR DEVR_DOSR"/>
    <property type="match status" value="1"/>
</dbReference>
<dbReference type="SUPFAM" id="SSF75516">
    <property type="entry name" value="Pheromone-binding domain of LuxR-like quorum-sensing transcription factors"/>
    <property type="match status" value="1"/>
</dbReference>
<dbReference type="PROSITE" id="PS50043">
    <property type="entry name" value="HTH_LUXR_2"/>
    <property type="match status" value="1"/>
</dbReference>
<dbReference type="Pfam" id="PF03472">
    <property type="entry name" value="Autoind_bind"/>
    <property type="match status" value="1"/>
</dbReference>
<dbReference type="GO" id="GO:0006355">
    <property type="term" value="P:regulation of DNA-templated transcription"/>
    <property type="evidence" value="ECO:0007669"/>
    <property type="project" value="InterPro"/>
</dbReference>
<dbReference type="InterPro" id="IPR016032">
    <property type="entry name" value="Sig_transdc_resp-reg_C-effctor"/>
</dbReference>
<reference evidence="5" key="1">
    <citation type="journal article" date="2013" name="Genome Biol.">
        <title>Comparative genomics of the core and accessory genomes of 48 Sinorhizobium strains comprising five genospecies.</title>
        <authorList>
            <person name="Sugawara M."/>
            <person name="Epstein B."/>
            <person name="Badgley B.D."/>
            <person name="Unno T."/>
            <person name="Xu L."/>
            <person name="Reese J."/>
            <person name="Gyaneshwar P."/>
            <person name="Denny R."/>
            <person name="Mudge J."/>
            <person name="Bharti A.K."/>
            <person name="Farmer A.D."/>
            <person name="May G.D."/>
            <person name="Woodward J.E."/>
            <person name="Medigue C."/>
            <person name="Vallenet D."/>
            <person name="Lajus A."/>
            <person name="Rouy Z."/>
            <person name="Martinez-Vaz B."/>
            <person name="Tiffin P."/>
            <person name="Young N.D."/>
            <person name="Sadowsky M.J."/>
        </authorList>
    </citation>
    <scope>NUCLEOTIDE SEQUENCE</scope>
    <source>
        <strain evidence="5">M1</strain>
    </source>
</reference>
<dbReference type="InterPro" id="IPR036693">
    <property type="entry name" value="TF_LuxR_autoind-bd_dom_sf"/>
</dbReference>
<dbReference type="GO" id="GO:0003677">
    <property type="term" value="F:DNA binding"/>
    <property type="evidence" value="ECO:0007669"/>
    <property type="project" value="UniProtKB-KW"/>
</dbReference>
<organism evidence="5">
    <name type="scientific">Sinorhizobium medicae</name>
    <dbReference type="NCBI Taxonomy" id="110321"/>
    <lineage>
        <taxon>Bacteria</taxon>
        <taxon>Pseudomonadati</taxon>
        <taxon>Pseudomonadota</taxon>
        <taxon>Alphaproteobacteria</taxon>
        <taxon>Hyphomicrobiales</taxon>
        <taxon>Rhizobiaceae</taxon>
        <taxon>Sinorhizobium/Ensifer group</taxon>
        <taxon>Sinorhizobium</taxon>
    </lineage>
</organism>
<keyword evidence="7" id="KW-1185">Reference proteome</keyword>
<evidence type="ECO:0000256" key="1">
    <source>
        <dbReference type="ARBA" id="ARBA00023015"/>
    </source>
</evidence>
<reference evidence="6 7" key="3">
    <citation type="journal article" date="2018" name="FEMS Microbiol. Ecol.">
        <title>Co-invading symbiotic mutualists of Medicago polymorpha retain high ancestral diversity and contain diverse accessory genomes.</title>
        <authorList>
            <person name="Porter S.S."/>
            <person name="Faber-Hammond J.J."/>
            <person name="Friesen M.L."/>
        </authorList>
    </citation>
    <scope>NUCLEOTIDE SEQUENCE [LARGE SCALE GENOMIC DNA]</scope>
    <source>
        <strain evidence="6 7">Str16</strain>
    </source>
</reference>
<accession>A0A6G1WNK1</accession>
<dbReference type="EMBL" id="WISB01000120">
    <property type="protein sequence ID" value="MQW71205.1"/>
    <property type="molecule type" value="Genomic_DNA"/>
</dbReference>
<evidence type="ECO:0000256" key="2">
    <source>
        <dbReference type="ARBA" id="ARBA00023125"/>
    </source>
</evidence>
<dbReference type="InterPro" id="IPR000792">
    <property type="entry name" value="Tscrpt_reg_LuxR_C"/>
</dbReference>
<gene>
    <name evidence="6" type="ORF">BMJ33_18665</name>
    <name evidence="5" type="ORF">GHJ91_19185</name>
</gene>
<dbReference type="PROSITE" id="PS00622">
    <property type="entry name" value="HTH_LUXR_1"/>
    <property type="match status" value="1"/>
</dbReference>
<comment type="caution">
    <text evidence="5">The sequence shown here is derived from an EMBL/GenBank/DDBJ whole genome shotgun (WGS) entry which is preliminary data.</text>
</comment>
<dbReference type="EMBL" id="NBUC01000093">
    <property type="protein sequence ID" value="PLU01422.1"/>
    <property type="molecule type" value="Genomic_DNA"/>
</dbReference>
<dbReference type="InterPro" id="IPR036388">
    <property type="entry name" value="WH-like_DNA-bd_sf"/>
</dbReference>
<sequence>MHRFCAPDLMNVNHLLALLDRSGYLIADDCDGTARMPDMITMAMTDIDLPRGGDFASEIARLETQFDIIRYMRRITQIFGFKTFLICSIPAVEVERLSATTVISNMPAELLNKYDSLSMLRFSTGVRRLRETTTPFQILLEDWEKEGGKPDAAADYFAMLRENGLLQANYFPVHDAEGGRGAVILMGPEAGLPMTAAMELQMIAIHVYNRLAEIGSVWKNTNTVLSEREIQCLNWTAAGKTSSEIAGILGLSEHTVNHYLNHVTKKLDAVNRTQAVVKAMKKGYIS</sequence>
<evidence type="ECO:0000313" key="6">
    <source>
        <dbReference type="EMBL" id="PLU01422.1"/>
    </source>
</evidence>
<dbReference type="PRINTS" id="PR00038">
    <property type="entry name" value="HTHLUXR"/>
</dbReference>